<dbReference type="PRINTS" id="PR00413">
    <property type="entry name" value="HADHALOGNASE"/>
</dbReference>
<evidence type="ECO:0000313" key="4">
    <source>
        <dbReference type="Proteomes" id="UP000275024"/>
    </source>
</evidence>
<evidence type="ECO:0000313" key="3">
    <source>
        <dbReference type="Proteomes" id="UP000268652"/>
    </source>
</evidence>
<dbReference type="AlphaFoldDB" id="A0A3A9W595"/>
<organism evidence="1 4">
    <name type="scientific">Streptomyces radicis</name>
    <dbReference type="NCBI Taxonomy" id="1750517"/>
    <lineage>
        <taxon>Bacteria</taxon>
        <taxon>Bacillati</taxon>
        <taxon>Actinomycetota</taxon>
        <taxon>Actinomycetes</taxon>
        <taxon>Kitasatosporales</taxon>
        <taxon>Streptomycetaceae</taxon>
        <taxon>Streptomyces</taxon>
    </lineage>
</organism>
<dbReference type="RefSeq" id="WP_120700006.1">
    <property type="nucleotide sequence ID" value="NZ_RBDX01000036.1"/>
</dbReference>
<sequence>MPVEAVLFDFSGTLMRVEPAVSWVRAALRMTGRSLDDADVARYAAELESVGALPGGESPRSIPPGLQDLWDERDRDVTRHRDLYVALSRQVPLPYPELYDALYERHWDPVAWHPYPDTELVLRELARRNVGVAVVSNIGWDVRPVFRAHGLGDLIATYALSFEHGIQKPDARLFRVACDALGVAPEHALMVGDDAVADAGAAAIGCAVHLVRHRPVDQRPDGLLPVLRLVG</sequence>
<reference evidence="3 4" key="1">
    <citation type="submission" date="2018-09" db="EMBL/GenBank/DDBJ databases">
        <title>Streptomyces sp. nov. DS1-2, an endophytic actinomycete isolated from roots of Dendrobium scabrilingue.</title>
        <authorList>
            <person name="Kuncharoen N."/>
            <person name="Kudo T."/>
            <person name="Ohkuma M."/>
            <person name="Yuki M."/>
            <person name="Tanasupawat S."/>
        </authorList>
    </citation>
    <scope>NUCLEOTIDE SEQUENCE [LARGE SCALE GENOMIC DNA]</scope>
    <source>
        <strain evidence="1 4">AZ1-7</strain>
        <strain evidence="2 3">DS1-2</strain>
    </source>
</reference>
<dbReference type="InterPro" id="IPR006439">
    <property type="entry name" value="HAD-SF_hydro_IA"/>
</dbReference>
<dbReference type="GO" id="GO:0016787">
    <property type="term" value="F:hydrolase activity"/>
    <property type="evidence" value="ECO:0007669"/>
    <property type="project" value="UniProtKB-KW"/>
</dbReference>
<dbReference type="EMBL" id="RBDY01000034">
    <property type="protein sequence ID" value="RKN15192.1"/>
    <property type="molecule type" value="Genomic_DNA"/>
</dbReference>
<accession>A0A3A9W595</accession>
<dbReference type="SUPFAM" id="SSF56784">
    <property type="entry name" value="HAD-like"/>
    <property type="match status" value="1"/>
</dbReference>
<dbReference type="SFLD" id="SFLDS00003">
    <property type="entry name" value="Haloacid_Dehalogenase"/>
    <property type="match status" value="1"/>
</dbReference>
<dbReference type="Pfam" id="PF00702">
    <property type="entry name" value="Hydrolase"/>
    <property type="match status" value="1"/>
</dbReference>
<dbReference type="PANTHER" id="PTHR46649">
    <property type="match status" value="1"/>
</dbReference>
<comment type="caution">
    <text evidence="1">The sequence shown here is derived from an EMBL/GenBank/DDBJ whole genome shotgun (WGS) entry which is preliminary data.</text>
</comment>
<dbReference type="Gene3D" id="3.40.50.1000">
    <property type="entry name" value="HAD superfamily/HAD-like"/>
    <property type="match status" value="1"/>
</dbReference>
<protein>
    <submittedName>
        <fullName evidence="1">HAD family hydrolase</fullName>
    </submittedName>
</protein>
<evidence type="ECO:0000313" key="2">
    <source>
        <dbReference type="EMBL" id="RKN15192.1"/>
    </source>
</evidence>
<dbReference type="Proteomes" id="UP000268652">
    <property type="component" value="Unassembled WGS sequence"/>
</dbReference>
<keyword evidence="1" id="KW-0378">Hydrolase</keyword>
<dbReference type="SFLD" id="SFLDG01129">
    <property type="entry name" value="C1.5:_HAD__Beta-PGM__Phosphata"/>
    <property type="match status" value="1"/>
</dbReference>
<dbReference type="InterPro" id="IPR023214">
    <property type="entry name" value="HAD_sf"/>
</dbReference>
<dbReference type="Proteomes" id="UP000275024">
    <property type="component" value="Unassembled WGS sequence"/>
</dbReference>
<name>A0A3A9W595_9ACTN</name>
<keyword evidence="3" id="KW-1185">Reference proteome</keyword>
<proteinExistence type="predicted"/>
<evidence type="ECO:0000313" key="1">
    <source>
        <dbReference type="EMBL" id="RKN04424.1"/>
    </source>
</evidence>
<dbReference type="OrthoDB" id="3362560at2"/>
<gene>
    <name evidence="2" type="ORF">D7318_27915</name>
    <name evidence="1" type="ORF">D7319_28510</name>
</gene>
<dbReference type="InterPro" id="IPR036412">
    <property type="entry name" value="HAD-like_sf"/>
</dbReference>
<dbReference type="PANTHER" id="PTHR46649:SF4">
    <property type="entry name" value="HALOACID DEHALOGENASE-LIKE HYDROLASE (HAD) SUPERFAMILY PROTEIN"/>
    <property type="match status" value="1"/>
</dbReference>
<dbReference type="EMBL" id="RBDX01000036">
    <property type="protein sequence ID" value="RKN04424.1"/>
    <property type="molecule type" value="Genomic_DNA"/>
</dbReference>